<evidence type="ECO:0000313" key="1">
    <source>
        <dbReference type="EMBL" id="APU00634.1"/>
    </source>
</evidence>
<name>A0A219Y9H8_9CAUD</name>
<dbReference type="EMBL" id="KY290948">
    <property type="protein sequence ID" value="APU00634.1"/>
    <property type="molecule type" value="Genomic_DNA"/>
</dbReference>
<evidence type="ECO:0000313" key="2">
    <source>
        <dbReference type="Proteomes" id="UP000222894"/>
    </source>
</evidence>
<organism evidence="1 2">
    <name type="scientific">Aeromonas phage 44RR2.8t.2</name>
    <dbReference type="NCBI Taxonomy" id="1932900"/>
    <lineage>
        <taxon>Viruses</taxon>
        <taxon>Duplodnaviria</taxon>
        <taxon>Heunggongvirae</taxon>
        <taxon>Uroviricota</taxon>
        <taxon>Caudoviricetes</taxon>
        <taxon>Pantevenvirales</taxon>
        <taxon>Straboviridae</taxon>
        <taxon>Biquartavirus</taxon>
        <taxon>Biquartavirus 44RR2</taxon>
    </lineage>
</organism>
<reference evidence="1 2" key="1">
    <citation type="journal article" date="2017" name="Sci. Rep.">
        <title>Characterization and diversity of phages infecting Aeromonas salmonicida subsp. salmonicida.</title>
        <authorList>
            <person name="Vincent A.T."/>
            <person name="Paquet V.E."/>
            <person name="Bernatchez A."/>
            <person name="Tremblay D.M."/>
            <person name="Moineau S."/>
            <person name="Charette S.J."/>
        </authorList>
    </citation>
    <scope>NUCLEOTIDE SEQUENCE [LARGE SCALE GENOMIC DNA]</scope>
</reference>
<protein>
    <submittedName>
        <fullName evidence="1">Uncharacterized protein</fullName>
    </submittedName>
</protein>
<accession>A0A219Y9H8</accession>
<dbReference type="Proteomes" id="UP000222894">
    <property type="component" value="Genome"/>
</dbReference>
<sequence>MILIKSSAPVISKTYEAANMSAMTCQLVIDGGDTGKVEIDGSLDGKSWINIAKLSAALNADGIATDGGIASTSWNFYRANLTETSGLATVIVSIS</sequence>
<proteinExistence type="predicted"/>